<dbReference type="PANTHER" id="PTHR35377">
    <property type="entry name" value="ANTITOXIN VAPB49-RELATED-RELATED"/>
    <property type="match status" value="1"/>
</dbReference>
<comment type="function">
    <text evidence="2">Antitoxin component of a type II toxin-antitoxin (TA) system.</text>
</comment>
<evidence type="ECO:0000256" key="2">
    <source>
        <dbReference type="RuleBase" id="RU362080"/>
    </source>
</evidence>
<comment type="similarity">
    <text evidence="1 2">Belongs to the phD/YefM antitoxin family.</text>
</comment>
<evidence type="ECO:0000313" key="3">
    <source>
        <dbReference type="EMBL" id="PTM92747.1"/>
    </source>
</evidence>
<keyword evidence="4" id="KW-1185">Reference proteome</keyword>
<dbReference type="AlphaFoldDB" id="A0A2T5B177"/>
<proteinExistence type="inferred from homology"/>
<dbReference type="RefSeq" id="WP_108004114.1">
    <property type="nucleotide sequence ID" value="NZ_JBHEEX010000010.1"/>
</dbReference>
<gene>
    <name evidence="3" type="ORF">C7449_107160</name>
</gene>
<accession>A0A2T5B177</accession>
<dbReference type="NCBIfam" id="TIGR01552">
    <property type="entry name" value="phd_fam"/>
    <property type="match status" value="1"/>
</dbReference>
<dbReference type="InterPro" id="IPR051416">
    <property type="entry name" value="phD-YefM_TA_antitoxins"/>
</dbReference>
<protein>
    <recommendedName>
        <fullName evidence="2">Antitoxin</fullName>
    </recommendedName>
</protein>
<dbReference type="PANTHER" id="PTHR35377:SF8">
    <property type="entry name" value="ANTITOXIN VAPB22"/>
    <property type="match status" value="1"/>
</dbReference>
<sequence length="79" mass="8619">MKIGAFDAKSQFSSLLDRAARGEEIVITKHGNAVARLVAVAGTESTAATRAFAELKELRQKSTLGDDVSWKDLRDEGRR</sequence>
<dbReference type="InterPro" id="IPR006442">
    <property type="entry name" value="Antitoxin_Phd/YefM"/>
</dbReference>
<dbReference type="Proteomes" id="UP000241247">
    <property type="component" value="Unassembled WGS sequence"/>
</dbReference>
<dbReference type="EMBL" id="PZZZ01000007">
    <property type="protein sequence ID" value="PTM92747.1"/>
    <property type="molecule type" value="Genomic_DNA"/>
</dbReference>
<dbReference type="Pfam" id="PF02604">
    <property type="entry name" value="PhdYeFM_antitox"/>
    <property type="match status" value="1"/>
</dbReference>
<dbReference type="SUPFAM" id="SSF143120">
    <property type="entry name" value="YefM-like"/>
    <property type="match status" value="1"/>
</dbReference>
<dbReference type="OrthoDB" id="9800503at2"/>
<comment type="caution">
    <text evidence="3">The sequence shown here is derived from an EMBL/GenBank/DDBJ whole genome shotgun (WGS) entry which is preliminary data.</text>
</comment>
<dbReference type="InterPro" id="IPR036165">
    <property type="entry name" value="YefM-like_sf"/>
</dbReference>
<dbReference type="Gene3D" id="3.40.1620.10">
    <property type="entry name" value="YefM-like domain"/>
    <property type="match status" value="1"/>
</dbReference>
<name>A0A2T5B177_MYCDI</name>
<organism evidence="3 4">
    <name type="scientific">Mycoplana dimorpha</name>
    <dbReference type="NCBI Taxonomy" id="28320"/>
    <lineage>
        <taxon>Bacteria</taxon>
        <taxon>Pseudomonadati</taxon>
        <taxon>Pseudomonadota</taxon>
        <taxon>Alphaproteobacteria</taxon>
        <taxon>Hyphomicrobiales</taxon>
        <taxon>Rhizobiaceae</taxon>
        <taxon>Mycoplana</taxon>
    </lineage>
</organism>
<reference evidence="3 4" key="1">
    <citation type="submission" date="2018-04" db="EMBL/GenBank/DDBJ databases">
        <title>Genomic Encyclopedia of Type Strains, Phase IV (KMG-IV): sequencing the most valuable type-strain genomes for metagenomic binning, comparative biology and taxonomic classification.</title>
        <authorList>
            <person name="Goeker M."/>
        </authorList>
    </citation>
    <scope>NUCLEOTIDE SEQUENCE [LARGE SCALE GENOMIC DNA]</scope>
    <source>
        <strain evidence="3 4">DSM 7138</strain>
    </source>
</reference>
<evidence type="ECO:0000313" key="4">
    <source>
        <dbReference type="Proteomes" id="UP000241247"/>
    </source>
</evidence>
<evidence type="ECO:0000256" key="1">
    <source>
        <dbReference type="ARBA" id="ARBA00009981"/>
    </source>
</evidence>